<feature type="region of interest" description="Disordered" evidence="1">
    <location>
        <begin position="630"/>
        <end position="675"/>
    </location>
</feature>
<evidence type="ECO:0000313" key="3">
    <source>
        <dbReference type="EMBL" id="KAK7266075.1"/>
    </source>
</evidence>
<dbReference type="PANTHER" id="PTHR42851">
    <property type="entry name" value="ALDOLASE-RELATED"/>
    <property type="match status" value="1"/>
</dbReference>
<feature type="compositionally biased region" description="Basic and acidic residues" evidence="1">
    <location>
        <begin position="20"/>
        <end position="36"/>
    </location>
</feature>
<accession>A0AAN9F0G0</accession>
<dbReference type="AlphaFoldDB" id="A0AAN9F0G0"/>
<evidence type="ECO:0000256" key="1">
    <source>
        <dbReference type="SAM" id="MobiDB-lite"/>
    </source>
</evidence>
<dbReference type="SMART" id="SM00293">
    <property type="entry name" value="PWWP"/>
    <property type="match status" value="1"/>
</dbReference>
<dbReference type="Proteomes" id="UP001372338">
    <property type="component" value="Unassembled WGS sequence"/>
</dbReference>
<feature type="region of interest" description="Disordered" evidence="1">
    <location>
        <begin position="412"/>
        <end position="431"/>
    </location>
</feature>
<dbReference type="Gene3D" id="2.30.30.140">
    <property type="match status" value="1"/>
</dbReference>
<dbReference type="SUPFAM" id="SSF63748">
    <property type="entry name" value="Tudor/PWWP/MBT"/>
    <property type="match status" value="1"/>
</dbReference>
<organism evidence="3 4">
    <name type="scientific">Crotalaria pallida</name>
    <name type="common">Smooth rattlebox</name>
    <name type="synonym">Crotalaria striata</name>
    <dbReference type="NCBI Taxonomy" id="3830"/>
    <lineage>
        <taxon>Eukaryota</taxon>
        <taxon>Viridiplantae</taxon>
        <taxon>Streptophyta</taxon>
        <taxon>Embryophyta</taxon>
        <taxon>Tracheophyta</taxon>
        <taxon>Spermatophyta</taxon>
        <taxon>Magnoliopsida</taxon>
        <taxon>eudicotyledons</taxon>
        <taxon>Gunneridae</taxon>
        <taxon>Pentapetalae</taxon>
        <taxon>rosids</taxon>
        <taxon>fabids</taxon>
        <taxon>Fabales</taxon>
        <taxon>Fabaceae</taxon>
        <taxon>Papilionoideae</taxon>
        <taxon>50 kb inversion clade</taxon>
        <taxon>genistoids sensu lato</taxon>
        <taxon>core genistoids</taxon>
        <taxon>Crotalarieae</taxon>
        <taxon>Crotalaria</taxon>
    </lineage>
</organism>
<name>A0AAN9F0G0_CROPI</name>
<evidence type="ECO:0000259" key="2">
    <source>
        <dbReference type="PROSITE" id="PS50812"/>
    </source>
</evidence>
<dbReference type="EMBL" id="JAYWIO010000004">
    <property type="protein sequence ID" value="KAK7266075.1"/>
    <property type="molecule type" value="Genomic_DNA"/>
</dbReference>
<feature type="compositionally biased region" description="Polar residues" evidence="1">
    <location>
        <begin position="446"/>
        <end position="456"/>
    </location>
</feature>
<dbReference type="InterPro" id="IPR053063">
    <property type="entry name" value="PWWP_domain_containing_PDP"/>
</dbReference>
<proteinExistence type="predicted"/>
<protein>
    <recommendedName>
        <fullName evidence="2">PWWP domain-containing protein</fullName>
    </recommendedName>
</protein>
<comment type="caution">
    <text evidence="3">The sequence shown here is derived from an EMBL/GenBank/DDBJ whole genome shotgun (WGS) entry which is preliminary data.</text>
</comment>
<gene>
    <name evidence="3" type="ORF">RIF29_18715</name>
</gene>
<feature type="domain" description="PWWP" evidence="2">
    <location>
        <begin position="169"/>
        <end position="230"/>
    </location>
</feature>
<keyword evidence="4" id="KW-1185">Reference proteome</keyword>
<dbReference type="PANTHER" id="PTHR42851:SF12">
    <property type="entry name" value="PWWP DOMAIN PROTEIN"/>
    <property type="match status" value="1"/>
</dbReference>
<feature type="compositionally biased region" description="Basic and acidic residues" evidence="1">
    <location>
        <begin position="413"/>
        <end position="422"/>
    </location>
</feature>
<evidence type="ECO:0000313" key="4">
    <source>
        <dbReference type="Proteomes" id="UP001372338"/>
    </source>
</evidence>
<sequence>MMGMVETTSKVPPEGSSSPSEEKDNVQGSEFEKKKEEEEEELKEEALCALKDGVGFSSIENRRCSGDDVVGEVVKSRVVETEVSVARENDSQGLADSEMNGTSSLLRMQGSCGSVVFSGGYDGVEKLKNEEEEKNEDCDGEIVPDDVPVVDKEDVESEGLSDEGYEFSAGDFVWGKIKSHPWWPGQIYNPSAASHFALKLKQKNRLLVAYFGDGTFAWCHPLQLKPFEENFEDMVKQSSSRTFVNAVQEAVNEVGRLLHIKMTHSFVAKRTRSEFAPLWTKNSGIKEGVCVPENGIERFSVVSVEPSKLLSQVKQIAKVVAIASALELEILKAQLSAFFLSRGGYKLPTYEDPLLVPGLEDRSMDAAVDVGNRNGTVETLFQGPFGELCQSPGISGNRSNHGRKQKSIAEILGEDRDVHTENEGDSTDEVVEAIRSTRRKKKKSSQDYYTESNVPSGENDGSKGKENIINGRSLRSKKKEAFGNEYIDNGSEKESDEEIKTKHHEKGSLQRERKKSRYLSPPFTTSLKVSSETRESEDDAFQENFSNEVAIDWELSDSSNHHKQEDEDEKKTIDLTKIQVPSGEVLSKVHYAAANLESPGESTSLEQIVDFISAFRNSLYHRGSCYKAYNKRQRGRKRNTDQNQTDHISPDHDSEPRKRRKKERTPLLPKAKEGSDENATAAALFVSFYPGSTLPSKTDLITVYSKFGALNEAETEMFRTNYTARVCFLKASDAEKALNHSQNTNPFEPSDVTFQLQCLSAGSKSLEHGERSKFKPSPPAKKKDKEAPTATPTVVSLSWGGSEASKLDYIKQKLQGVTSMIEASDGKSPEMKTSLLSEVKGLLDDVSKMAESSS</sequence>
<feature type="compositionally biased region" description="Polar residues" evidence="1">
    <location>
        <begin position="1"/>
        <end position="10"/>
    </location>
</feature>
<dbReference type="PROSITE" id="PS50812">
    <property type="entry name" value="PWWP"/>
    <property type="match status" value="1"/>
</dbReference>
<feature type="region of interest" description="Disordered" evidence="1">
    <location>
        <begin position="764"/>
        <end position="794"/>
    </location>
</feature>
<dbReference type="CDD" id="cd05162">
    <property type="entry name" value="PWWP"/>
    <property type="match status" value="1"/>
</dbReference>
<feature type="region of interest" description="Disordered" evidence="1">
    <location>
        <begin position="436"/>
        <end position="540"/>
    </location>
</feature>
<dbReference type="InterPro" id="IPR000313">
    <property type="entry name" value="PWWP_dom"/>
</dbReference>
<dbReference type="Pfam" id="PF00855">
    <property type="entry name" value="PWWP"/>
    <property type="match status" value="1"/>
</dbReference>
<feature type="region of interest" description="Disordered" evidence="1">
    <location>
        <begin position="1"/>
        <end position="44"/>
    </location>
</feature>
<reference evidence="3 4" key="1">
    <citation type="submission" date="2024-01" db="EMBL/GenBank/DDBJ databases">
        <title>The genomes of 5 underutilized Papilionoideae crops provide insights into root nodulation and disease resistanc.</title>
        <authorList>
            <person name="Yuan L."/>
        </authorList>
    </citation>
    <scope>NUCLEOTIDE SEQUENCE [LARGE SCALE GENOMIC DNA]</scope>
    <source>
        <strain evidence="3">ZHUSHIDOU_FW_LH</strain>
        <tissue evidence="3">Leaf</tissue>
    </source>
</reference>